<dbReference type="KEGG" id="ago:AGOS_AFR405W"/>
<dbReference type="Proteomes" id="UP000000591">
    <property type="component" value="Chromosome VI"/>
</dbReference>
<dbReference type="Pfam" id="PF00276">
    <property type="entry name" value="Ribosomal_L23"/>
    <property type="match status" value="1"/>
</dbReference>
<dbReference type="AlphaFoldDB" id="Q753B9"/>
<comment type="similarity">
    <text evidence="1">Belongs to the universal ribosomal protein uL23 family.</text>
</comment>
<dbReference type="SUPFAM" id="SSF54189">
    <property type="entry name" value="Ribosomal proteins S24e, L23 and L15e"/>
    <property type="match status" value="1"/>
</dbReference>
<gene>
    <name evidence="5" type="ORF">AGOS_AFR405W</name>
</gene>
<name>Q753B9_EREGS</name>
<dbReference type="RefSeq" id="NP_985952.1">
    <property type="nucleotide sequence ID" value="NM_211307.1"/>
</dbReference>
<dbReference type="eggNOG" id="KOG4089">
    <property type="taxonomic scope" value="Eukaryota"/>
</dbReference>
<dbReference type="InterPro" id="IPR013025">
    <property type="entry name" value="Ribosomal_uL23-like"/>
</dbReference>
<dbReference type="InterPro" id="IPR012677">
    <property type="entry name" value="Nucleotide-bd_a/b_plait_sf"/>
</dbReference>
<keyword evidence="2" id="KW-0689">Ribosomal protein</keyword>
<dbReference type="FunFam" id="3.30.70.330:FF:000614">
    <property type="entry name" value="Mrp20p"/>
    <property type="match status" value="1"/>
</dbReference>
<dbReference type="InterPro" id="IPR012678">
    <property type="entry name" value="Ribosomal_uL23/eL15/eS24_sf"/>
</dbReference>
<keyword evidence="3" id="KW-0687">Ribonucleoprotein</keyword>
<dbReference type="Gene3D" id="3.30.70.330">
    <property type="match status" value="1"/>
</dbReference>
<evidence type="ECO:0000313" key="6">
    <source>
        <dbReference type="Proteomes" id="UP000000591"/>
    </source>
</evidence>
<dbReference type="FunCoup" id="Q753B9">
    <property type="interactions" value="270"/>
</dbReference>
<dbReference type="EMBL" id="AE016819">
    <property type="protein sequence ID" value="AAS53776.1"/>
    <property type="molecule type" value="Genomic_DNA"/>
</dbReference>
<dbReference type="STRING" id="284811.Q753B9"/>
<organism evidence="5 6">
    <name type="scientific">Eremothecium gossypii (strain ATCC 10895 / CBS 109.51 / FGSC 9923 / NRRL Y-1056)</name>
    <name type="common">Yeast</name>
    <name type="synonym">Ashbya gossypii</name>
    <dbReference type="NCBI Taxonomy" id="284811"/>
    <lineage>
        <taxon>Eukaryota</taxon>
        <taxon>Fungi</taxon>
        <taxon>Dikarya</taxon>
        <taxon>Ascomycota</taxon>
        <taxon>Saccharomycotina</taxon>
        <taxon>Saccharomycetes</taxon>
        <taxon>Saccharomycetales</taxon>
        <taxon>Saccharomycetaceae</taxon>
        <taxon>Eremothecium</taxon>
    </lineage>
</organism>
<dbReference type="GO" id="GO:0003735">
    <property type="term" value="F:structural constituent of ribosome"/>
    <property type="evidence" value="ECO:0000318"/>
    <property type="project" value="GO_Central"/>
</dbReference>
<evidence type="ECO:0000256" key="4">
    <source>
        <dbReference type="ARBA" id="ARBA00039977"/>
    </source>
</evidence>
<dbReference type="OMA" id="YLFHVYG"/>
<dbReference type="OrthoDB" id="275582at2759"/>
<evidence type="ECO:0000256" key="1">
    <source>
        <dbReference type="ARBA" id="ARBA00006700"/>
    </source>
</evidence>
<evidence type="ECO:0000313" key="5">
    <source>
        <dbReference type="EMBL" id="AAS53776.1"/>
    </source>
</evidence>
<protein>
    <recommendedName>
        <fullName evidence="4">Large ribosomal subunit protein uL23m</fullName>
    </recommendedName>
</protein>
<keyword evidence="6" id="KW-1185">Reference proteome</keyword>
<reference evidence="5 6" key="1">
    <citation type="journal article" date="2004" name="Science">
        <title>The Ashbya gossypii genome as a tool for mapping the ancient Saccharomyces cerevisiae genome.</title>
        <authorList>
            <person name="Dietrich F.S."/>
            <person name="Voegeli S."/>
            <person name="Brachat S."/>
            <person name="Lerch A."/>
            <person name="Gates K."/>
            <person name="Steiner S."/>
            <person name="Mohr C."/>
            <person name="Pohlmann R."/>
            <person name="Luedi P."/>
            <person name="Choi S."/>
            <person name="Wing R.A."/>
            <person name="Flavier A."/>
            <person name="Gaffney T.D."/>
            <person name="Philippsen P."/>
        </authorList>
    </citation>
    <scope>NUCLEOTIDE SEQUENCE [LARGE SCALE GENOMIC DNA]</scope>
    <source>
        <strain evidence="6">ATCC 10895 / CBS 109.51 / FGSC 9923 / NRRL Y-1056</strain>
    </source>
</reference>
<dbReference type="PANTHER" id="PTHR12059">
    <property type="entry name" value="RIBOSOMAL PROTEIN L23-RELATED"/>
    <property type="match status" value="1"/>
</dbReference>
<dbReference type="GeneID" id="4622224"/>
<dbReference type="InParanoid" id="Q753B9"/>
<dbReference type="PANTHER" id="PTHR12059:SF5">
    <property type="entry name" value="LARGE RIBOSOMAL SUBUNIT PROTEIN UL23M"/>
    <property type="match status" value="1"/>
</dbReference>
<dbReference type="GO" id="GO:0005762">
    <property type="term" value="C:mitochondrial large ribosomal subunit"/>
    <property type="evidence" value="ECO:0000318"/>
    <property type="project" value="GO_Central"/>
</dbReference>
<sequence>MRWSSFFKVPARLLGTAAKDSAPAGTTSAAQAAECRMTLQDKVLNLTQSAIQEGRAHFKVGSRKLYFPKARVILLRSNAKHTPYQAKFIVPKSFNKLDLRDYLYHLYGLRALNITTQLLHGRFRKPHPLKPRYRDPQIKKMTIEMQEPFIWPEETKDTTQDFLREETEKYMQNSSSRLGSDKFKPGEAFGGALGPYKEAAQAFVPRMMRRKFENKRAKVLDKAKCMKQFGLIDRYAAEEVTTKL</sequence>
<accession>Q753B9</accession>
<evidence type="ECO:0000256" key="2">
    <source>
        <dbReference type="ARBA" id="ARBA00022980"/>
    </source>
</evidence>
<dbReference type="GO" id="GO:0032543">
    <property type="term" value="P:mitochondrial translation"/>
    <property type="evidence" value="ECO:0000318"/>
    <property type="project" value="GO_Central"/>
</dbReference>
<proteinExistence type="inferred from homology"/>
<evidence type="ECO:0000256" key="3">
    <source>
        <dbReference type="ARBA" id="ARBA00023274"/>
    </source>
</evidence>
<reference evidence="6" key="2">
    <citation type="journal article" date="2013" name="G3 (Bethesda)">
        <title>Genomes of Ashbya fungi isolated from insects reveal four mating-type loci, numerous translocations, lack of transposons, and distinct gene duplications.</title>
        <authorList>
            <person name="Dietrich F.S."/>
            <person name="Voegeli S."/>
            <person name="Kuo S."/>
            <person name="Philippsen P."/>
        </authorList>
    </citation>
    <scope>GENOME REANNOTATION</scope>
    <source>
        <strain evidence="6">ATCC 10895 / CBS 109.51 / FGSC 9923 / NRRL Y-1056</strain>
    </source>
</reference>
<dbReference type="HOGENOM" id="CLU_084850_0_0_1"/>